<feature type="region of interest" description="Disordered" evidence="1">
    <location>
        <begin position="145"/>
        <end position="165"/>
    </location>
</feature>
<name>A0A0D3BC00_BRAOL</name>
<evidence type="ECO:0000313" key="2">
    <source>
        <dbReference type="EnsemblPlants" id="Bo3g071590.1"/>
    </source>
</evidence>
<proteinExistence type="predicted"/>
<evidence type="ECO:0008006" key="4">
    <source>
        <dbReference type="Google" id="ProtNLM"/>
    </source>
</evidence>
<keyword evidence="3" id="KW-1185">Reference proteome</keyword>
<sequence length="274" mass="30434">MKTSTELSPFFTAVTSPKHPLPPAPALSPQGSLSQQYAPIGTLPQFDAIPLNKPSSQSSPSHGLTLPEPDTAPPVYYSSAFLYSPIPLFNPHLLPQPHPPYPLIHYLPHHLDPTNEHGVGEASDSSPNKTVCRVVDELNAQTSVPEVCELSDSSPARKTKEHHPSEAEKVLAQTFLNRPDFPHYLLVTPPPEDLWDIFAKTMATNKKIFHVTPSKLDFSNQFLLQLATPPQWTDSLHMAVLMHMLDMHHKDVLQMENATFMPPTLTSLVQSKDR</sequence>
<dbReference type="OMA" id="AKHSPTM"/>
<protein>
    <recommendedName>
        <fullName evidence="4">Ubiquitin-like protease family profile domain-containing protein</fullName>
    </recommendedName>
</protein>
<dbReference type="AlphaFoldDB" id="A0A0D3BC00"/>
<reference evidence="2 3" key="1">
    <citation type="journal article" date="2014" name="Genome Biol.">
        <title>Transcriptome and methylome profiling reveals relics of genome dominance in the mesopolyploid Brassica oleracea.</title>
        <authorList>
            <person name="Parkin I.A."/>
            <person name="Koh C."/>
            <person name="Tang H."/>
            <person name="Robinson S.J."/>
            <person name="Kagale S."/>
            <person name="Clarke W.E."/>
            <person name="Town C.D."/>
            <person name="Nixon J."/>
            <person name="Krishnakumar V."/>
            <person name="Bidwell S.L."/>
            <person name="Denoeud F."/>
            <person name="Belcram H."/>
            <person name="Links M.G."/>
            <person name="Just J."/>
            <person name="Clarke C."/>
            <person name="Bender T."/>
            <person name="Huebert T."/>
            <person name="Mason A.S."/>
            <person name="Pires J.C."/>
            <person name="Barker G."/>
            <person name="Moore J."/>
            <person name="Walley P.G."/>
            <person name="Manoli S."/>
            <person name="Batley J."/>
            <person name="Edwards D."/>
            <person name="Nelson M.N."/>
            <person name="Wang X."/>
            <person name="Paterson A.H."/>
            <person name="King G."/>
            <person name="Bancroft I."/>
            <person name="Chalhoub B."/>
            <person name="Sharpe A.G."/>
        </authorList>
    </citation>
    <scope>NUCLEOTIDE SEQUENCE</scope>
    <source>
        <strain evidence="2 3">cv. TO1000</strain>
    </source>
</reference>
<dbReference type="Proteomes" id="UP000032141">
    <property type="component" value="Chromosome C3"/>
</dbReference>
<reference evidence="2" key="2">
    <citation type="submission" date="2015-03" db="UniProtKB">
        <authorList>
            <consortium name="EnsemblPlants"/>
        </authorList>
    </citation>
    <scope>IDENTIFICATION</scope>
</reference>
<accession>A0A0D3BC00</accession>
<evidence type="ECO:0000256" key="1">
    <source>
        <dbReference type="SAM" id="MobiDB-lite"/>
    </source>
</evidence>
<feature type="compositionally biased region" description="Polar residues" evidence="1">
    <location>
        <begin position="53"/>
        <end position="62"/>
    </location>
</feature>
<evidence type="ECO:0000313" key="3">
    <source>
        <dbReference type="Proteomes" id="UP000032141"/>
    </source>
</evidence>
<dbReference type="HOGENOM" id="CLU_1016862_0_0_1"/>
<dbReference type="Gramene" id="Bo3g071590.1">
    <property type="protein sequence ID" value="Bo3g071590.1"/>
    <property type="gene ID" value="Bo3g071590"/>
</dbReference>
<dbReference type="EnsemblPlants" id="Bo3g071590.1">
    <property type="protein sequence ID" value="Bo3g071590.1"/>
    <property type="gene ID" value="Bo3g071590"/>
</dbReference>
<feature type="region of interest" description="Disordered" evidence="1">
    <location>
        <begin position="1"/>
        <end position="70"/>
    </location>
</feature>
<dbReference type="eggNOG" id="ENOG502QV8J">
    <property type="taxonomic scope" value="Eukaryota"/>
</dbReference>
<organism evidence="2 3">
    <name type="scientific">Brassica oleracea var. oleracea</name>
    <dbReference type="NCBI Taxonomy" id="109376"/>
    <lineage>
        <taxon>Eukaryota</taxon>
        <taxon>Viridiplantae</taxon>
        <taxon>Streptophyta</taxon>
        <taxon>Embryophyta</taxon>
        <taxon>Tracheophyta</taxon>
        <taxon>Spermatophyta</taxon>
        <taxon>Magnoliopsida</taxon>
        <taxon>eudicotyledons</taxon>
        <taxon>Gunneridae</taxon>
        <taxon>Pentapetalae</taxon>
        <taxon>rosids</taxon>
        <taxon>malvids</taxon>
        <taxon>Brassicales</taxon>
        <taxon>Brassicaceae</taxon>
        <taxon>Brassiceae</taxon>
        <taxon>Brassica</taxon>
    </lineage>
</organism>